<dbReference type="HOGENOM" id="CLU_1799403_0_0_1"/>
<dbReference type="EnsemblPlants" id="OBART03G09230.1">
    <property type="protein sequence ID" value="OBART03G09230.1"/>
    <property type="gene ID" value="OBART03G09230"/>
</dbReference>
<dbReference type="PaxDb" id="65489-OBART03G09230.1"/>
<name>A0A0D3FFR4_9ORYZ</name>
<dbReference type="Proteomes" id="UP000026960">
    <property type="component" value="Chromosome 3"/>
</dbReference>
<evidence type="ECO:0000313" key="2">
    <source>
        <dbReference type="Proteomes" id="UP000026960"/>
    </source>
</evidence>
<organism evidence="1">
    <name type="scientific">Oryza barthii</name>
    <dbReference type="NCBI Taxonomy" id="65489"/>
    <lineage>
        <taxon>Eukaryota</taxon>
        <taxon>Viridiplantae</taxon>
        <taxon>Streptophyta</taxon>
        <taxon>Embryophyta</taxon>
        <taxon>Tracheophyta</taxon>
        <taxon>Spermatophyta</taxon>
        <taxon>Magnoliopsida</taxon>
        <taxon>Liliopsida</taxon>
        <taxon>Poales</taxon>
        <taxon>Poaceae</taxon>
        <taxon>BOP clade</taxon>
        <taxon>Oryzoideae</taxon>
        <taxon>Oryzeae</taxon>
        <taxon>Oryzinae</taxon>
        <taxon>Oryza</taxon>
    </lineage>
</organism>
<keyword evidence="2" id="KW-1185">Reference proteome</keyword>
<protein>
    <submittedName>
        <fullName evidence="1">Uncharacterized protein</fullName>
    </submittedName>
</protein>
<dbReference type="Gramene" id="OBART03G09230.1">
    <property type="protein sequence ID" value="OBART03G09230.1"/>
    <property type="gene ID" value="OBART03G09230"/>
</dbReference>
<accession>A0A0D3FFR4</accession>
<dbReference type="AlphaFoldDB" id="A0A0D3FFR4"/>
<reference evidence="1" key="2">
    <citation type="submission" date="2015-03" db="UniProtKB">
        <authorList>
            <consortium name="EnsemblPlants"/>
        </authorList>
    </citation>
    <scope>IDENTIFICATION</scope>
</reference>
<reference evidence="1" key="1">
    <citation type="journal article" date="2009" name="Rice">
        <title>De Novo Next Generation Sequencing of Plant Genomes.</title>
        <authorList>
            <person name="Rounsley S."/>
            <person name="Marri P.R."/>
            <person name="Yu Y."/>
            <person name="He R."/>
            <person name="Sisneros N."/>
            <person name="Goicoechea J.L."/>
            <person name="Lee S.J."/>
            <person name="Angelova A."/>
            <person name="Kudrna D."/>
            <person name="Luo M."/>
            <person name="Affourtit J."/>
            <person name="Desany B."/>
            <person name="Knight J."/>
            <person name="Niazi F."/>
            <person name="Egholm M."/>
            <person name="Wing R.A."/>
        </authorList>
    </citation>
    <scope>NUCLEOTIDE SEQUENCE [LARGE SCALE GENOMIC DNA]</scope>
    <source>
        <strain evidence="1">cv. IRGC 105608</strain>
    </source>
</reference>
<sequence>MATAAPAADKRIRQPASNVPIMAQSFAPTRAKLGASNTVSVALCRTMDNDDGLIPSGNQTWCLCLFYKALKLSRNDASNQYCRSSASGKYIKDLRTSQEVQKSGCWADNRCINGLTLVELEPQPSMPRYFETYWKENSENYKDG</sequence>
<evidence type="ECO:0000313" key="1">
    <source>
        <dbReference type="EnsemblPlants" id="OBART03G09230.1"/>
    </source>
</evidence>
<proteinExistence type="predicted"/>